<evidence type="ECO:0000313" key="2">
    <source>
        <dbReference type="EMBL" id="URE11999.1"/>
    </source>
</evidence>
<proteinExistence type="predicted"/>
<evidence type="ECO:0000256" key="1">
    <source>
        <dbReference type="SAM" id="MobiDB-lite"/>
    </source>
</evidence>
<feature type="compositionally biased region" description="Polar residues" evidence="1">
    <location>
        <begin position="86"/>
        <end position="96"/>
    </location>
</feature>
<dbReference type="AlphaFoldDB" id="A0A9E7GB57"/>
<keyword evidence="3" id="KW-1185">Reference proteome</keyword>
<organism evidence="2 3">
    <name type="scientific">Musa troglodytarum</name>
    <name type="common">fe'i banana</name>
    <dbReference type="NCBI Taxonomy" id="320322"/>
    <lineage>
        <taxon>Eukaryota</taxon>
        <taxon>Viridiplantae</taxon>
        <taxon>Streptophyta</taxon>
        <taxon>Embryophyta</taxon>
        <taxon>Tracheophyta</taxon>
        <taxon>Spermatophyta</taxon>
        <taxon>Magnoliopsida</taxon>
        <taxon>Liliopsida</taxon>
        <taxon>Zingiberales</taxon>
        <taxon>Musaceae</taxon>
        <taxon>Musa</taxon>
    </lineage>
</organism>
<gene>
    <name evidence="2" type="ORF">MUK42_36886</name>
</gene>
<name>A0A9E7GB57_9LILI</name>
<protein>
    <submittedName>
        <fullName evidence="2">Uncharacterized protein</fullName>
    </submittedName>
</protein>
<reference evidence="2" key="1">
    <citation type="submission" date="2022-05" db="EMBL/GenBank/DDBJ databases">
        <title>The Musa troglodytarum L. genome provides insights into the mechanism of non-climacteric behaviour and enrichment of carotenoids.</title>
        <authorList>
            <person name="Wang J."/>
        </authorList>
    </citation>
    <scope>NUCLEOTIDE SEQUENCE</scope>
    <source>
        <tissue evidence="2">Leaf</tissue>
    </source>
</reference>
<evidence type="ECO:0000313" key="3">
    <source>
        <dbReference type="Proteomes" id="UP001055439"/>
    </source>
</evidence>
<dbReference type="EMBL" id="CP097508">
    <property type="protein sequence ID" value="URE11999.1"/>
    <property type="molecule type" value="Genomic_DNA"/>
</dbReference>
<dbReference type="Proteomes" id="UP001055439">
    <property type="component" value="Chromosome 6"/>
</dbReference>
<sequence length="121" mass="13675">MSKQCPYDTSSGILTDQAELHSLSCEMLPWRITTIISCSSFSCRSPFVRYKHDVWRVANCITTRVPFEPVITTTYRNRSADDVVSPTRSPAQTRQNPLHGMNAMCRRRPLSDAVAPSPTNR</sequence>
<accession>A0A9E7GB57</accession>
<feature type="region of interest" description="Disordered" evidence="1">
    <location>
        <begin position="79"/>
        <end position="121"/>
    </location>
</feature>